<evidence type="ECO:0000256" key="15">
    <source>
        <dbReference type="ARBA" id="ARBA00023049"/>
    </source>
</evidence>
<dbReference type="GO" id="GO:0070573">
    <property type="term" value="F:metallodipeptidase activity"/>
    <property type="evidence" value="ECO:0007669"/>
    <property type="project" value="InterPro"/>
</dbReference>
<keyword evidence="10 21" id="KW-0732">Signal</keyword>
<dbReference type="Pfam" id="PF04389">
    <property type="entry name" value="Peptidase_M28"/>
    <property type="match status" value="1"/>
</dbReference>
<dbReference type="Gene3D" id="3.40.630.10">
    <property type="entry name" value="Zn peptidases"/>
    <property type="match status" value="1"/>
</dbReference>
<feature type="domain" description="PA" evidence="22">
    <location>
        <begin position="143"/>
        <end position="228"/>
    </location>
</feature>
<evidence type="ECO:0000256" key="18">
    <source>
        <dbReference type="ARBA" id="ARBA00023228"/>
    </source>
</evidence>
<evidence type="ECO:0000256" key="5">
    <source>
        <dbReference type="ARBA" id="ARBA00014116"/>
    </source>
</evidence>
<feature type="chain" id="PRO_5035258910" description="Carboxypeptidase Q" evidence="21">
    <location>
        <begin position="19"/>
        <end position="468"/>
    </location>
</feature>
<keyword evidence="18" id="KW-0458">Lysosome</keyword>
<evidence type="ECO:0000256" key="13">
    <source>
        <dbReference type="ARBA" id="ARBA00022833"/>
    </source>
</evidence>
<evidence type="ECO:0000256" key="3">
    <source>
        <dbReference type="ARBA" id="ARBA00004555"/>
    </source>
</evidence>
<dbReference type="RefSeq" id="WP_207858180.1">
    <property type="nucleotide sequence ID" value="NZ_JAFREP010000005.1"/>
</dbReference>
<evidence type="ECO:0000256" key="19">
    <source>
        <dbReference type="ARBA" id="ARBA00025833"/>
    </source>
</evidence>
<dbReference type="InterPro" id="IPR007484">
    <property type="entry name" value="Peptidase_M28"/>
</dbReference>
<dbReference type="GO" id="GO:0006508">
    <property type="term" value="P:proteolysis"/>
    <property type="evidence" value="ECO:0007669"/>
    <property type="project" value="UniProtKB-KW"/>
</dbReference>
<proteinExistence type="predicted"/>
<keyword evidence="7" id="KW-0121">Carboxypeptidase</keyword>
<evidence type="ECO:0000256" key="17">
    <source>
        <dbReference type="ARBA" id="ARBA00023180"/>
    </source>
</evidence>
<sequence>MRLLFAVLTCFTAAIHLAADGPFSQKTLDHAAKLRELGLKDTRAYSLVESLTVEVGPRMAGTPADKLAVAWAEKKFREMGFDHVAAEPVPVTHWVRGPEHAWITAPYPQVLHITALGHSIGTPPEGLEAEVFMVPDLATLKKSKAEDVRGKIVFINHRTEKSRDGNTYGKTVPGRAAGAAEAAKLGAVGVVIRSIGTDSHRFAHTGVMRYEEDVKRIPAGAISNPDADMVQAQLERGKPVRIKMKLDCKLLGTVMSANVVGEIKGSALPDEAVIISAHLDSWDLGTGALDDGAGVAITMAAAKLIAEAGVRPKRTVRVILFANEESGLEGSRHYVTTHQDKLQNMIIGVESDFGADVIWRFDTRIDEAYLPVADAIHKALEPLGIARGSNRAFGGPDMTPFRMMGVPVVSLLQDGTDYFDFHHTADDTFDKIDPKKMAQNVAAYAVFAFLAAESPDGFGRIPVTAGSP</sequence>
<dbReference type="GO" id="GO:0046872">
    <property type="term" value="F:metal ion binding"/>
    <property type="evidence" value="ECO:0007669"/>
    <property type="project" value="UniProtKB-KW"/>
</dbReference>
<keyword evidence="17" id="KW-0325">Glycoprotein</keyword>
<evidence type="ECO:0000313" key="25">
    <source>
        <dbReference type="Proteomes" id="UP000664417"/>
    </source>
</evidence>
<evidence type="ECO:0000256" key="4">
    <source>
        <dbReference type="ARBA" id="ARBA00004613"/>
    </source>
</evidence>
<dbReference type="EMBL" id="JAFREP010000005">
    <property type="protein sequence ID" value="MBO1318419.1"/>
    <property type="molecule type" value="Genomic_DNA"/>
</dbReference>
<evidence type="ECO:0000256" key="7">
    <source>
        <dbReference type="ARBA" id="ARBA00022645"/>
    </source>
</evidence>
<evidence type="ECO:0000256" key="12">
    <source>
        <dbReference type="ARBA" id="ARBA00022824"/>
    </source>
</evidence>
<dbReference type="AlphaFoldDB" id="A0A8J7U350"/>
<dbReference type="GO" id="GO:0004180">
    <property type="term" value="F:carboxypeptidase activity"/>
    <property type="evidence" value="ECO:0007669"/>
    <property type="project" value="UniProtKB-KW"/>
</dbReference>
<keyword evidence="8" id="KW-0645">Protease</keyword>
<evidence type="ECO:0000256" key="20">
    <source>
        <dbReference type="ARBA" id="ARBA00033328"/>
    </source>
</evidence>
<keyword evidence="14" id="KW-0333">Golgi apparatus</keyword>
<evidence type="ECO:0000256" key="21">
    <source>
        <dbReference type="SAM" id="SignalP"/>
    </source>
</evidence>
<evidence type="ECO:0000256" key="1">
    <source>
        <dbReference type="ARBA" id="ARBA00004240"/>
    </source>
</evidence>
<dbReference type="Pfam" id="PF02225">
    <property type="entry name" value="PA"/>
    <property type="match status" value="1"/>
</dbReference>
<evidence type="ECO:0000313" key="24">
    <source>
        <dbReference type="EMBL" id="MBO1318419.1"/>
    </source>
</evidence>
<dbReference type="SUPFAM" id="SSF53187">
    <property type="entry name" value="Zn-dependent exopeptidases"/>
    <property type="match status" value="1"/>
</dbReference>
<feature type="signal peptide" evidence="21">
    <location>
        <begin position="1"/>
        <end position="18"/>
    </location>
</feature>
<keyword evidence="25" id="KW-1185">Reference proteome</keyword>
<dbReference type="Gene3D" id="3.50.30.30">
    <property type="match status" value="1"/>
</dbReference>
<evidence type="ECO:0000256" key="14">
    <source>
        <dbReference type="ARBA" id="ARBA00023034"/>
    </source>
</evidence>
<dbReference type="GO" id="GO:0005576">
    <property type="term" value="C:extracellular region"/>
    <property type="evidence" value="ECO:0007669"/>
    <property type="project" value="UniProtKB-SubCell"/>
</dbReference>
<comment type="subunit">
    <text evidence="19">Homodimer. The monomeric form is inactive while the homodimer is active.</text>
</comment>
<dbReference type="InterPro" id="IPR003137">
    <property type="entry name" value="PA_domain"/>
</dbReference>
<comment type="subcellular location">
    <subcellularLocation>
        <location evidence="1">Endoplasmic reticulum</location>
    </subcellularLocation>
    <subcellularLocation>
        <location evidence="3">Golgi apparatus</location>
    </subcellularLocation>
    <subcellularLocation>
        <location evidence="2">Lysosome</location>
    </subcellularLocation>
    <subcellularLocation>
        <location evidence="4">Secreted</location>
    </subcellularLocation>
</comment>
<dbReference type="GO" id="GO:0005764">
    <property type="term" value="C:lysosome"/>
    <property type="evidence" value="ECO:0007669"/>
    <property type="project" value="UniProtKB-SubCell"/>
</dbReference>
<evidence type="ECO:0000259" key="23">
    <source>
        <dbReference type="Pfam" id="PF04389"/>
    </source>
</evidence>
<accession>A0A8J7U350</accession>
<feature type="domain" description="Peptidase M28" evidence="23">
    <location>
        <begin position="258"/>
        <end position="443"/>
    </location>
</feature>
<keyword evidence="12" id="KW-0256">Endoplasmic reticulum</keyword>
<comment type="caution">
    <text evidence="24">The sequence shown here is derived from an EMBL/GenBank/DDBJ whole genome shotgun (WGS) entry which is preliminary data.</text>
</comment>
<evidence type="ECO:0000256" key="11">
    <source>
        <dbReference type="ARBA" id="ARBA00022801"/>
    </source>
</evidence>
<evidence type="ECO:0000256" key="2">
    <source>
        <dbReference type="ARBA" id="ARBA00004371"/>
    </source>
</evidence>
<dbReference type="InterPro" id="IPR039866">
    <property type="entry name" value="CPQ"/>
</dbReference>
<keyword evidence="16" id="KW-0865">Zymogen</keyword>
<dbReference type="PANTHER" id="PTHR12053:SF3">
    <property type="entry name" value="CARBOXYPEPTIDASE Q"/>
    <property type="match status" value="1"/>
</dbReference>
<keyword evidence="9" id="KW-0479">Metal-binding</keyword>
<reference evidence="24" key="1">
    <citation type="submission" date="2021-03" db="EMBL/GenBank/DDBJ databases">
        <authorList>
            <person name="Wang G."/>
        </authorList>
    </citation>
    <scope>NUCLEOTIDE SEQUENCE</scope>
    <source>
        <strain evidence="24">KCTC 12899</strain>
    </source>
</reference>
<gene>
    <name evidence="24" type="ORF">J3U88_08125</name>
</gene>
<evidence type="ECO:0000259" key="22">
    <source>
        <dbReference type="Pfam" id="PF02225"/>
    </source>
</evidence>
<keyword evidence="13" id="KW-0862">Zinc</keyword>
<organism evidence="24 25">
    <name type="scientific">Acanthopleuribacter pedis</name>
    <dbReference type="NCBI Taxonomy" id="442870"/>
    <lineage>
        <taxon>Bacteria</taxon>
        <taxon>Pseudomonadati</taxon>
        <taxon>Acidobacteriota</taxon>
        <taxon>Holophagae</taxon>
        <taxon>Acanthopleuribacterales</taxon>
        <taxon>Acanthopleuribacteraceae</taxon>
        <taxon>Acanthopleuribacter</taxon>
    </lineage>
</organism>
<keyword evidence="15" id="KW-0482">Metalloprotease</keyword>
<keyword evidence="11" id="KW-0378">Hydrolase</keyword>
<keyword evidence="6" id="KW-0964">Secreted</keyword>
<dbReference type="Proteomes" id="UP000664417">
    <property type="component" value="Unassembled WGS sequence"/>
</dbReference>
<protein>
    <recommendedName>
        <fullName evidence="5">Carboxypeptidase Q</fullName>
    </recommendedName>
    <alternativeName>
        <fullName evidence="20">Plasma glutamate carboxypeptidase</fullName>
    </alternativeName>
</protein>
<evidence type="ECO:0000256" key="8">
    <source>
        <dbReference type="ARBA" id="ARBA00022670"/>
    </source>
</evidence>
<evidence type="ECO:0000256" key="10">
    <source>
        <dbReference type="ARBA" id="ARBA00022729"/>
    </source>
</evidence>
<evidence type="ECO:0000256" key="6">
    <source>
        <dbReference type="ARBA" id="ARBA00022525"/>
    </source>
</evidence>
<dbReference type="PANTHER" id="PTHR12053">
    <property type="entry name" value="PROTEASE FAMILY M28 PLASMA GLUTAMATE CARBOXYPEPTIDASE-RELATED"/>
    <property type="match status" value="1"/>
</dbReference>
<name>A0A8J7U350_9BACT</name>
<evidence type="ECO:0000256" key="9">
    <source>
        <dbReference type="ARBA" id="ARBA00022723"/>
    </source>
</evidence>
<evidence type="ECO:0000256" key="16">
    <source>
        <dbReference type="ARBA" id="ARBA00023145"/>
    </source>
</evidence>